<dbReference type="EMBL" id="JYDR01000122">
    <property type="protein sequence ID" value="KRY67992.1"/>
    <property type="molecule type" value="Genomic_DNA"/>
</dbReference>
<dbReference type="Proteomes" id="UP000054805">
    <property type="component" value="Unassembled WGS sequence"/>
</dbReference>
<reference evidence="5 6" key="1">
    <citation type="submission" date="2015-01" db="EMBL/GenBank/DDBJ databases">
        <title>Evolution of Trichinella species and genotypes.</title>
        <authorList>
            <person name="Korhonen P.K."/>
            <person name="Edoardo P."/>
            <person name="Giuseppe L.R."/>
            <person name="Gasser R.B."/>
        </authorList>
    </citation>
    <scope>NUCLEOTIDE SEQUENCE [LARGE SCALE GENOMIC DNA]</scope>
    <source>
        <strain evidence="2">ISS13</strain>
        <strain evidence="1">ISS141</strain>
        <strain evidence="4">ISS176</strain>
        <strain evidence="3">ISS588</strain>
    </source>
</reference>
<accession>A0A0V0YL57</accession>
<gene>
    <name evidence="2" type="ORF">T4A_6993</name>
    <name evidence="3" type="ORF">T4B_4236</name>
    <name evidence="4" type="ORF">T4C_1317</name>
    <name evidence="1" type="ORF">T4E_1231</name>
</gene>
<dbReference type="Proteomes" id="UP000054815">
    <property type="component" value="Unassembled WGS sequence"/>
</dbReference>
<dbReference type="EMBL" id="JYDV01000024">
    <property type="protein sequence ID" value="KRZ40874.1"/>
    <property type="molecule type" value="Genomic_DNA"/>
</dbReference>
<evidence type="ECO:0000313" key="6">
    <source>
        <dbReference type="Proteomes" id="UP000054805"/>
    </source>
</evidence>
<dbReference type="Proteomes" id="UP000054826">
    <property type="component" value="Unassembled WGS sequence"/>
</dbReference>
<protein>
    <submittedName>
        <fullName evidence="1">Uncharacterized protein</fullName>
    </submittedName>
</protein>
<proteinExistence type="predicted"/>
<dbReference type="EMBL" id="JYDS01000146">
    <property type="protein sequence ID" value="KRZ23404.1"/>
    <property type="molecule type" value="Genomic_DNA"/>
</dbReference>
<keyword evidence="6" id="KW-1185">Reference proteome</keyword>
<dbReference type="Proteomes" id="UP000054632">
    <property type="component" value="Unassembled WGS sequence"/>
</dbReference>
<dbReference type="AlphaFoldDB" id="A0A0V0YL57"/>
<evidence type="ECO:0000313" key="1">
    <source>
        <dbReference type="EMBL" id="KRY00896.1"/>
    </source>
</evidence>
<evidence type="ECO:0000313" key="5">
    <source>
        <dbReference type="Proteomes" id="UP000054632"/>
    </source>
</evidence>
<dbReference type="EMBL" id="JYDU01000005">
    <property type="protein sequence ID" value="KRY00896.1"/>
    <property type="molecule type" value="Genomic_DNA"/>
</dbReference>
<evidence type="ECO:0000313" key="3">
    <source>
        <dbReference type="EMBL" id="KRZ23404.1"/>
    </source>
</evidence>
<sequence>MLGNSVANSGGCLADTAVNWQGKLRCLKLKHCAAGFASLSNKPDLNHITINVHGQAPDRFSRTKTSLKSALLKPLLHNLGRGVVLNDESAWPNLRFIESEATADFLGQGNSATLCCIMCTTSLS</sequence>
<organism evidence="1 7">
    <name type="scientific">Trichinella pseudospiralis</name>
    <name type="common">Parasitic roundworm</name>
    <dbReference type="NCBI Taxonomy" id="6337"/>
    <lineage>
        <taxon>Eukaryota</taxon>
        <taxon>Metazoa</taxon>
        <taxon>Ecdysozoa</taxon>
        <taxon>Nematoda</taxon>
        <taxon>Enoplea</taxon>
        <taxon>Dorylaimia</taxon>
        <taxon>Trichinellida</taxon>
        <taxon>Trichinellidae</taxon>
        <taxon>Trichinella</taxon>
    </lineage>
</organism>
<evidence type="ECO:0000313" key="2">
    <source>
        <dbReference type="EMBL" id="KRY67992.1"/>
    </source>
</evidence>
<evidence type="ECO:0000313" key="7">
    <source>
        <dbReference type="Proteomes" id="UP000054815"/>
    </source>
</evidence>
<evidence type="ECO:0000313" key="4">
    <source>
        <dbReference type="EMBL" id="KRZ40874.1"/>
    </source>
</evidence>
<name>A0A0V0YL57_TRIPS</name>
<comment type="caution">
    <text evidence="1">The sequence shown here is derived from an EMBL/GenBank/DDBJ whole genome shotgun (WGS) entry which is preliminary data.</text>
</comment>